<evidence type="ECO:0000256" key="4">
    <source>
        <dbReference type="ARBA" id="ARBA00044493"/>
    </source>
</evidence>
<gene>
    <name evidence="7" type="ORF">NADFUDRAFT_44115</name>
</gene>
<evidence type="ECO:0000256" key="6">
    <source>
        <dbReference type="PROSITE-ProRule" id="PRU00708"/>
    </source>
</evidence>
<comment type="subcellular location">
    <subcellularLocation>
        <location evidence="1">Mitochondrion</location>
    </subcellularLocation>
</comment>
<keyword evidence="8" id="KW-1185">Reference proteome</keyword>
<dbReference type="OrthoDB" id="185373at2759"/>
<feature type="repeat" description="PPR" evidence="6">
    <location>
        <begin position="667"/>
        <end position="702"/>
    </location>
</feature>
<dbReference type="PANTHER" id="PTHR47447:SF17">
    <property type="entry name" value="OS12G0638900 PROTEIN"/>
    <property type="match status" value="1"/>
</dbReference>
<evidence type="ECO:0000256" key="1">
    <source>
        <dbReference type="ARBA" id="ARBA00004173"/>
    </source>
</evidence>
<sequence>MSLLKVITNGSILIRQYSHSLSLILDQSTSIPNWINRKHKLQQIRSQVDNDVLWWSLCDFTKEISSTVAETSPSVIICHIPISRTVNRFINRNFKLKQQSQHPSRMYMSSSAAEKKISYKYRLISLTKSMSTLTDTVTLRLEGSSDNNTIMGLSEKEYKDAQSYFNTSFLSVNQNFNINNVQLRKKAYQLFESNDDNTKPNKLDIKMNPTVISVITPRKSLPPQKQKLINRMIFNYLALNSPHELKRFDLEHLIKTYINKKDLSGLPQFFIDVIHRFYDPKKKIPSTISANFSVLSSKHAVTLLLKRIIQSLPKESQEIDILKFNLWSSTMLLIHGRLDMVQFSVNQRGMAAELTLLADILTECVDPLALIKKIFEQQRSNGMENIQTSTFGDELSSTTLQVLFKRKQYQQVEQLLEYRIGQVSRPAELKIIMASYLKLKKYDRIIEIYESFPEFHYYNTLRNKKLPSSQIKLSSNYQINTDKVCQQIEKLHFLAHCKLKNWNAIYKVLHNNFIRFGESPDLIFFSYLFTLLAEEGKFDFVESLYKQLKSTKSLKDTFTFDLDMALLRNRSLAGDLLGALQTYEGIESVLNKNDTRLDQASLLLLTAMRKNYKLESVIEFIESRLNNGQAVTLEMFTELVVTATKINDQATAKRAFCWMVQYGVKPDRVIYNVLMACYLTNKSYGPAEQLLAKMIQQDGIRPEADTISTFLKYYTLHGKSRKVKHCYDLIQKFEIEVDAQFYSTVLNYYAQENIDPFVDSPGLRKKDEPLYGAEFALIVLKDMLAHGYMASEHEFIAVMKGLIRHDMLDQTKELYDIMISRGIKDSYYTRATQISWLAMSNRISEAKIILKDIIDYQRDRLERVGEGDNSRRNVQTDVVSDYDIKSPFLQHFDNKNYDFLAGDHRLMINADPQLFIPIIQASIKYKSMHHGKDVIKMYEGLISGGNSVEDGRVEGSKYGLSMLKVMMELYGQNKDYGVVGLLWEEVIKIIEKRLLIVNSLPKQEPSQQQLNKDNFRIPPLFAQSINPMLRYKLQEIHHNNEYHLIAPLLKRLKEVGFMINNANMNYAVQLMTLDKLTIEDAFKITESELIRGFAKKRTMLRTKKFVIYKSKEQNNKKPLITRENFKLLLPSKYLTTWSLVHLQNCLLKNNLVTHDNFRLYEFVHNGPAFVQHLANQYPLTSRAIQNMLYFNRDYGIQNISTRHILEAGSTRATGGYFKLKRRTVRRPSHRLKNTLKRVAQLGYMKYDKSDWTSLEEKKKRKHYKVKK</sequence>
<evidence type="ECO:0000313" key="7">
    <source>
        <dbReference type="EMBL" id="ODQ63199.1"/>
    </source>
</evidence>
<reference evidence="7 8" key="1">
    <citation type="journal article" date="2016" name="Proc. Natl. Acad. Sci. U.S.A.">
        <title>Comparative genomics of biotechnologically important yeasts.</title>
        <authorList>
            <person name="Riley R."/>
            <person name="Haridas S."/>
            <person name="Wolfe K.H."/>
            <person name="Lopes M.R."/>
            <person name="Hittinger C.T."/>
            <person name="Goeker M."/>
            <person name="Salamov A.A."/>
            <person name="Wisecaver J.H."/>
            <person name="Long T.M."/>
            <person name="Calvey C.H."/>
            <person name="Aerts A.L."/>
            <person name="Barry K.W."/>
            <person name="Choi C."/>
            <person name="Clum A."/>
            <person name="Coughlan A.Y."/>
            <person name="Deshpande S."/>
            <person name="Douglass A.P."/>
            <person name="Hanson S.J."/>
            <person name="Klenk H.-P."/>
            <person name="LaButti K.M."/>
            <person name="Lapidus A."/>
            <person name="Lindquist E.A."/>
            <person name="Lipzen A.M."/>
            <person name="Meier-Kolthoff J.P."/>
            <person name="Ohm R.A."/>
            <person name="Otillar R.P."/>
            <person name="Pangilinan J.L."/>
            <person name="Peng Y."/>
            <person name="Rokas A."/>
            <person name="Rosa C.A."/>
            <person name="Scheuner C."/>
            <person name="Sibirny A.A."/>
            <person name="Slot J.C."/>
            <person name="Stielow J.B."/>
            <person name="Sun H."/>
            <person name="Kurtzman C.P."/>
            <person name="Blackwell M."/>
            <person name="Grigoriev I.V."/>
            <person name="Jeffries T.W."/>
        </authorList>
    </citation>
    <scope>NUCLEOTIDE SEQUENCE [LARGE SCALE GENOMIC DNA]</scope>
    <source>
        <strain evidence="7 8">DSM 6958</strain>
    </source>
</reference>
<evidence type="ECO:0008006" key="9">
    <source>
        <dbReference type="Google" id="ProtNLM"/>
    </source>
</evidence>
<evidence type="ECO:0000313" key="8">
    <source>
        <dbReference type="Proteomes" id="UP000095009"/>
    </source>
</evidence>
<accession>A0A1E3PCP0</accession>
<dbReference type="EMBL" id="KV454415">
    <property type="protein sequence ID" value="ODQ63199.1"/>
    <property type="molecule type" value="Genomic_DNA"/>
</dbReference>
<dbReference type="InterPro" id="IPR011990">
    <property type="entry name" value="TPR-like_helical_dom_sf"/>
</dbReference>
<proteinExistence type="inferred from homology"/>
<keyword evidence="3" id="KW-0677">Repeat</keyword>
<name>A0A1E3PCP0_9ASCO</name>
<dbReference type="STRING" id="857566.A0A1E3PCP0"/>
<comment type="similarity">
    <text evidence="2">Belongs to the CCM1 family.</text>
</comment>
<comment type="subunit">
    <text evidence="5">Binds to mitochondrial small subunit 15S rRNA.</text>
</comment>
<dbReference type="AlphaFoldDB" id="A0A1E3PCP0"/>
<dbReference type="Gene3D" id="1.25.40.10">
    <property type="entry name" value="Tetratricopeptide repeat domain"/>
    <property type="match status" value="2"/>
</dbReference>
<comment type="function">
    <text evidence="4">Regulates mitochondrial small subunit maturation by controlling 15S rRNA 5'-end processing. Localizes to the 5' precursor of the 15S rRNA in a position that is subsequently occupied by mS47 in the mature yeast mtSSU. Uses structure and sequence-specific RNA recognition, binding to a single-stranded region of the precursor and specifically recognizing bases -6 to -1. The exchange of Ccm1 for mS47 is coupled to the irreversible removal of precursor rRNA that is accompanied by conformational changes of the mitoribosomal proteins uS5m and mS26. These conformational changes signal completion of 5'-end rRNA processing through protection of the mature 5'-end of the 15S rRNA and stabilization of mS47. The removal of the 5' precursor together with the dissociation of Ccm1 may be catalyzed by the 5'-3' exoribonuclease Pet127. Involved in the specific removal of group I introns in mitochondrial encoded transcripts.</text>
</comment>
<dbReference type="PROSITE" id="PS51375">
    <property type="entry name" value="PPR"/>
    <property type="match status" value="1"/>
</dbReference>
<dbReference type="InterPro" id="IPR002885">
    <property type="entry name" value="PPR_rpt"/>
</dbReference>
<dbReference type="GO" id="GO:0005739">
    <property type="term" value="C:mitochondrion"/>
    <property type="evidence" value="ECO:0007669"/>
    <property type="project" value="UniProtKB-SubCell"/>
</dbReference>
<dbReference type="PANTHER" id="PTHR47447">
    <property type="entry name" value="OS03G0856100 PROTEIN"/>
    <property type="match status" value="1"/>
</dbReference>
<evidence type="ECO:0000256" key="5">
    <source>
        <dbReference type="ARBA" id="ARBA00044511"/>
    </source>
</evidence>
<organism evidence="7 8">
    <name type="scientific">Nadsonia fulvescens var. elongata DSM 6958</name>
    <dbReference type="NCBI Taxonomy" id="857566"/>
    <lineage>
        <taxon>Eukaryota</taxon>
        <taxon>Fungi</taxon>
        <taxon>Dikarya</taxon>
        <taxon>Ascomycota</taxon>
        <taxon>Saccharomycotina</taxon>
        <taxon>Dipodascomycetes</taxon>
        <taxon>Dipodascales</taxon>
        <taxon>Dipodascales incertae sedis</taxon>
        <taxon>Nadsonia</taxon>
    </lineage>
</organism>
<dbReference type="Proteomes" id="UP000095009">
    <property type="component" value="Unassembled WGS sequence"/>
</dbReference>
<evidence type="ECO:0000256" key="2">
    <source>
        <dbReference type="ARBA" id="ARBA00006192"/>
    </source>
</evidence>
<protein>
    <recommendedName>
        <fullName evidence="9">Pentacotripeptide-repeat region of PRORP domain-containing protein</fullName>
    </recommendedName>
</protein>
<evidence type="ECO:0000256" key="3">
    <source>
        <dbReference type="ARBA" id="ARBA00022737"/>
    </source>
</evidence>